<evidence type="ECO:0000256" key="5">
    <source>
        <dbReference type="ARBA" id="ARBA00023136"/>
    </source>
</evidence>
<organism evidence="10 11">
    <name type="scientific">Amphibalanus amphitrite</name>
    <name type="common">Striped barnacle</name>
    <name type="synonym">Balanus amphitrite</name>
    <dbReference type="NCBI Taxonomy" id="1232801"/>
    <lineage>
        <taxon>Eukaryota</taxon>
        <taxon>Metazoa</taxon>
        <taxon>Ecdysozoa</taxon>
        <taxon>Arthropoda</taxon>
        <taxon>Crustacea</taxon>
        <taxon>Multicrustacea</taxon>
        <taxon>Cirripedia</taxon>
        <taxon>Thoracica</taxon>
        <taxon>Thoracicalcarea</taxon>
        <taxon>Balanomorpha</taxon>
        <taxon>Balanoidea</taxon>
        <taxon>Balanidae</taxon>
        <taxon>Amphibalaninae</taxon>
        <taxon>Amphibalanus</taxon>
    </lineage>
</organism>
<feature type="compositionally biased region" description="Low complexity" evidence="7">
    <location>
        <begin position="451"/>
        <end position="463"/>
    </location>
</feature>
<keyword evidence="3 8" id="KW-0812">Transmembrane</keyword>
<protein>
    <submittedName>
        <fullName evidence="10">Transmembrane protein 201</fullName>
    </submittedName>
</protein>
<dbReference type="EMBL" id="VIIS01001136">
    <property type="protein sequence ID" value="KAF0301672.1"/>
    <property type="molecule type" value="Genomic_DNA"/>
</dbReference>
<dbReference type="InterPro" id="IPR018617">
    <property type="entry name" value="Ima1_N"/>
</dbReference>
<keyword evidence="11" id="KW-1185">Reference proteome</keyword>
<feature type="compositionally biased region" description="Polar residues" evidence="7">
    <location>
        <begin position="327"/>
        <end position="347"/>
    </location>
</feature>
<dbReference type="Proteomes" id="UP000440578">
    <property type="component" value="Unassembled WGS sequence"/>
</dbReference>
<keyword evidence="4 8" id="KW-1133">Transmembrane helix</keyword>
<dbReference type="GO" id="GO:0051015">
    <property type="term" value="F:actin filament binding"/>
    <property type="evidence" value="ECO:0007669"/>
    <property type="project" value="TreeGrafter"/>
</dbReference>
<gene>
    <name evidence="10" type="primary">Tmem201</name>
    <name evidence="10" type="ORF">FJT64_026088</name>
</gene>
<dbReference type="OrthoDB" id="5966927at2759"/>
<comment type="caution">
    <text evidence="10">The sequence shown here is derived from an EMBL/GenBank/DDBJ whole genome shotgun (WGS) entry which is preliminary data.</text>
</comment>
<feature type="region of interest" description="Disordered" evidence="7">
    <location>
        <begin position="440"/>
        <end position="494"/>
    </location>
</feature>
<evidence type="ECO:0000256" key="2">
    <source>
        <dbReference type="ARBA" id="ARBA00007600"/>
    </source>
</evidence>
<evidence type="ECO:0000256" key="1">
    <source>
        <dbReference type="ARBA" id="ARBA00004473"/>
    </source>
</evidence>
<sequence>MSVSVNCWYCSEDSLVPAHSQNSWECPKCDQFNSFTADGDVTPAAAAASAQPRAVRYNVAVKPATAAAARWQLCQQCNLQQQLKARQLAEFRPVLEHRWEQELEEYSCHLERVYQPCAHCQAVVASALREADERVRPAWLAWLRRRLPATGRTGTGQTRSAAVTRSAALTAAAAARGAVGRLCSTVSAAVTLVLPAGLLLLLLLLCNNTLLALWPGLVPTQYRPVLLELEDVFSESRAALLVICFGVWVLTARRGVNLQTVTGLLLWTAVSATETLVGPHITASTAAQLQTLLLSALLLLSLKSRASRRSSSTVTKRRPSSVLESAPASSTPKAECNGTTSGHNGPISNGHGPPASSDDNLPSPITAQQSAQADYDYNLPRLSLGSPRRPAGSGGVFALRTYRPGSGGSLFADRRQTPLLSPARLRSEVHHSSWIAGGYWQRGQAPPPAAGPQIASRSSSQSSGFVDACGPAPSPPPAAGSVHGEDEPAAWAGSQCDAPSCAGDTWLHAPSCVGSQRSDWRSCAGEWRGRPPPDQGAHLRRGPAAALDSSSLLSDRSVTSHRTATSGMSEVVVTHRSLLIALLLGFSMAFNMFAVLLLFYKDRL</sequence>
<evidence type="ECO:0000256" key="8">
    <source>
        <dbReference type="SAM" id="Phobius"/>
    </source>
</evidence>
<keyword evidence="6" id="KW-0539">Nucleus</keyword>
<comment type="subcellular location">
    <subcellularLocation>
        <location evidence="1">Nucleus inner membrane</location>
        <topology evidence="1">Multi-pass membrane protein</topology>
    </subcellularLocation>
</comment>
<accession>A0A6A4WFT7</accession>
<dbReference type="InterPro" id="IPR040041">
    <property type="entry name" value="TMEM201"/>
</dbReference>
<dbReference type="GO" id="GO:0005637">
    <property type="term" value="C:nuclear inner membrane"/>
    <property type="evidence" value="ECO:0007669"/>
    <property type="project" value="UniProtKB-SubCell"/>
</dbReference>
<reference evidence="10 11" key="1">
    <citation type="submission" date="2019-07" db="EMBL/GenBank/DDBJ databases">
        <title>Draft genome assembly of a fouling barnacle, Amphibalanus amphitrite (Darwin, 1854): The first reference genome for Thecostraca.</title>
        <authorList>
            <person name="Kim W."/>
        </authorList>
    </citation>
    <scope>NUCLEOTIDE SEQUENCE [LARGE SCALE GENOMIC DNA]</scope>
    <source>
        <strain evidence="10">SNU_AA5</strain>
        <tissue evidence="10">Soma without cirri and trophi</tissue>
    </source>
</reference>
<dbReference type="GO" id="GO:0005521">
    <property type="term" value="F:lamin binding"/>
    <property type="evidence" value="ECO:0007669"/>
    <property type="project" value="TreeGrafter"/>
</dbReference>
<keyword evidence="5 8" id="KW-0472">Membrane</keyword>
<evidence type="ECO:0000259" key="9">
    <source>
        <dbReference type="Pfam" id="PF09779"/>
    </source>
</evidence>
<dbReference type="Pfam" id="PF09779">
    <property type="entry name" value="Ima1_N"/>
    <property type="match status" value="1"/>
</dbReference>
<evidence type="ECO:0000256" key="4">
    <source>
        <dbReference type="ARBA" id="ARBA00022989"/>
    </source>
</evidence>
<feature type="transmembrane region" description="Helical" evidence="8">
    <location>
        <begin position="192"/>
        <end position="217"/>
    </location>
</feature>
<evidence type="ECO:0000313" key="11">
    <source>
        <dbReference type="Proteomes" id="UP000440578"/>
    </source>
</evidence>
<dbReference type="GO" id="GO:0030473">
    <property type="term" value="P:nuclear migration along microtubule"/>
    <property type="evidence" value="ECO:0007669"/>
    <property type="project" value="TreeGrafter"/>
</dbReference>
<dbReference type="PANTHER" id="PTHR28646:SF1">
    <property type="entry name" value="TRANSMEMBRANE PROTEIN 201"/>
    <property type="match status" value="1"/>
</dbReference>
<comment type="similarity">
    <text evidence="2">Belongs to the TMEM201 family.</text>
</comment>
<evidence type="ECO:0000313" key="10">
    <source>
        <dbReference type="EMBL" id="KAF0301672.1"/>
    </source>
</evidence>
<evidence type="ECO:0000256" key="7">
    <source>
        <dbReference type="SAM" id="MobiDB-lite"/>
    </source>
</evidence>
<proteinExistence type="inferred from homology"/>
<evidence type="ECO:0000256" key="3">
    <source>
        <dbReference type="ARBA" id="ARBA00022692"/>
    </source>
</evidence>
<feature type="domain" description="Ima1 N-terminal" evidence="9">
    <location>
        <begin position="5"/>
        <end position="124"/>
    </location>
</feature>
<feature type="transmembrane region" description="Helical" evidence="8">
    <location>
        <begin position="578"/>
        <end position="600"/>
    </location>
</feature>
<feature type="region of interest" description="Disordered" evidence="7">
    <location>
        <begin position="309"/>
        <end position="365"/>
    </location>
</feature>
<dbReference type="AlphaFoldDB" id="A0A6A4WFT7"/>
<name>A0A6A4WFT7_AMPAM</name>
<dbReference type="PANTHER" id="PTHR28646">
    <property type="entry name" value="TRANSMEMBRANE PROTEIN 201"/>
    <property type="match status" value="1"/>
</dbReference>
<evidence type="ECO:0000256" key="6">
    <source>
        <dbReference type="ARBA" id="ARBA00023242"/>
    </source>
</evidence>